<reference evidence="2 3" key="1">
    <citation type="submission" date="2021-02" db="EMBL/GenBank/DDBJ databases">
        <title>PHA producing bacteria isolated from coastal sediment in Guangdong, Shenzhen.</title>
        <authorList>
            <person name="Zheng W."/>
            <person name="Yu S."/>
            <person name="Huang Y."/>
        </authorList>
    </citation>
    <scope>NUCLEOTIDE SEQUENCE [LARGE SCALE GENOMIC DNA]</scope>
    <source>
        <strain evidence="2 3">TN21-5</strain>
    </source>
</reference>
<dbReference type="Pfam" id="PF00990">
    <property type="entry name" value="GGDEF"/>
    <property type="match status" value="1"/>
</dbReference>
<organism evidence="2 3">
    <name type="scientific">Marinobacter daepoensis</name>
    <dbReference type="NCBI Taxonomy" id="262077"/>
    <lineage>
        <taxon>Bacteria</taxon>
        <taxon>Pseudomonadati</taxon>
        <taxon>Pseudomonadota</taxon>
        <taxon>Gammaproteobacteria</taxon>
        <taxon>Pseudomonadales</taxon>
        <taxon>Marinobacteraceae</taxon>
        <taxon>Marinobacter</taxon>
    </lineage>
</organism>
<evidence type="ECO:0000259" key="1">
    <source>
        <dbReference type="Pfam" id="PF00990"/>
    </source>
</evidence>
<dbReference type="RefSeq" id="WP_206558059.1">
    <property type="nucleotide sequence ID" value="NZ_JAFKDB010000019.1"/>
</dbReference>
<dbReference type="InterPro" id="IPR043128">
    <property type="entry name" value="Rev_trsase/Diguanyl_cyclase"/>
</dbReference>
<dbReference type="InterPro" id="IPR000160">
    <property type="entry name" value="GGDEF_dom"/>
</dbReference>
<proteinExistence type="predicted"/>
<evidence type="ECO:0000313" key="2">
    <source>
        <dbReference type="EMBL" id="MBN7771236.1"/>
    </source>
</evidence>
<comment type="caution">
    <text evidence="2">The sequence shown here is derived from an EMBL/GenBank/DDBJ whole genome shotgun (WGS) entry which is preliminary data.</text>
</comment>
<dbReference type="Proteomes" id="UP000664344">
    <property type="component" value="Unassembled WGS sequence"/>
</dbReference>
<protein>
    <submittedName>
        <fullName evidence="2">Diguanylate cyclase</fullName>
    </submittedName>
</protein>
<accession>A0ABS3BI29</accession>
<sequence length="75" mass="8052">MLRRTARGDDILGRIGGEEFAILLPAADISAVTGLCEASLVCHRQNGFPAATRREACNIQHGGFCPRAVKAELRC</sequence>
<keyword evidence="3" id="KW-1185">Reference proteome</keyword>
<feature type="domain" description="GGDEF" evidence="1">
    <location>
        <begin position="2"/>
        <end position="38"/>
    </location>
</feature>
<dbReference type="SUPFAM" id="SSF55073">
    <property type="entry name" value="Nucleotide cyclase"/>
    <property type="match status" value="1"/>
</dbReference>
<gene>
    <name evidence="2" type="ORF">JYP53_15125</name>
</gene>
<dbReference type="InterPro" id="IPR029787">
    <property type="entry name" value="Nucleotide_cyclase"/>
</dbReference>
<evidence type="ECO:0000313" key="3">
    <source>
        <dbReference type="Proteomes" id="UP000664344"/>
    </source>
</evidence>
<name>A0ABS3BI29_9GAMM</name>
<dbReference type="Gene3D" id="3.30.70.270">
    <property type="match status" value="1"/>
</dbReference>
<dbReference type="EMBL" id="JAFKDB010000019">
    <property type="protein sequence ID" value="MBN7771236.1"/>
    <property type="molecule type" value="Genomic_DNA"/>
</dbReference>